<evidence type="ECO:0000313" key="3">
    <source>
        <dbReference type="Proteomes" id="UP000481861"/>
    </source>
</evidence>
<gene>
    <name evidence="2" type="ORF">BDV95DRAFT_671941</name>
</gene>
<evidence type="ECO:0000313" key="2">
    <source>
        <dbReference type="EMBL" id="KAF2866302.1"/>
    </source>
</evidence>
<feature type="transmembrane region" description="Helical" evidence="1">
    <location>
        <begin position="36"/>
        <end position="54"/>
    </location>
</feature>
<feature type="transmembrane region" description="Helical" evidence="1">
    <location>
        <begin position="159"/>
        <end position="176"/>
    </location>
</feature>
<protein>
    <submittedName>
        <fullName evidence="2">Uncharacterized protein</fullName>
    </submittedName>
</protein>
<accession>A0A7C8M865</accession>
<reference evidence="2 3" key="1">
    <citation type="submission" date="2020-01" db="EMBL/GenBank/DDBJ databases">
        <authorList>
            <consortium name="DOE Joint Genome Institute"/>
            <person name="Haridas S."/>
            <person name="Albert R."/>
            <person name="Binder M."/>
            <person name="Bloem J."/>
            <person name="Labutti K."/>
            <person name="Salamov A."/>
            <person name="Andreopoulos B."/>
            <person name="Baker S.E."/>
            <person name="Barry K."/>
            <person name="Bills G."/>
            <person name="Bluhm B.H."/>
            <person name="Cannon C."/>
            <person name="Castanera R."/>
            <person name="Culley D.E."/>
            <person name="Daum C."/>
            <person name="Ezra D."/>
            <person name="Gonzalez J.B."/>
            <person name="Henrissat B."/>
            <person name="Kuo A."/>
            <person name="Liang C."/>
            <person name="Lipzen A."/>
            <person name="Lutzoni F."/>
            <person name="Magnuson J."/>
            <person name="Mondo S."/>
            <person name="Nolan M."/>
            <person name="Ohm R."/>
            <person name="Pangilinan J."/>
            <person name="Park H.-J.H."/>
            <person name="Ramirez L."/>
            <person name="Alfaro M."/>
            <person name="Sun H."/>
            <person name="Tritt A."/>
            <person name="Yoshinaga Y."/>
            <person name="Zwiers L.-H.L."/>
            <person name="Turgeon B.G."/>
            <person name="Goodwin S.B."/>
            <person name="Spatafora J.W."/>
            <person name="Crous P.W."/>
            <person name="Grigoriev I.V."/>
        </authorList>
    </citation>
    <scope>NUCLEOTIDE SEQUENCE [LARGE SCALE GENOMIC DNA]</scope>
    <source>
        <strain evidence="2 3">CBS 611.86</strain>
    </source>
</reference>
<sequence>MSKPSPTTTPSLKDKYELSIPKGPKIRGIFTAQRPAYFLVDLLWVALMFVAALVQAGSQVQTRRSTFHLSISNIVDGSDEKLDFNILSAEFIVKWLSENPDLVQKSIDAENKRINYLGPLFDKLPKSFANPSRSTCLVSLFICLYFLYRFAFLHRQWRYNWVTIFVPYLVFLFCAAKDSIDMSLAWHISLFWCYPALVGVSILLHRLLGARAWRPLMVMLDVKPMHMKEEGPSADAERELSEELGQGKASMMWW</sequence>
<keyword evidence="1" id="KW-1133">Transmembrane helix</keyword>
<dbReference type="OrthoDB" id="3944440at2759"/>
<dbReference type="EMBL" id="JAADJZ010000028">
    <property type="protein sequence ID" value="KAF2866302.1"/>
    <property type="molecule type" value="Genomic_DNA"/>
</dbReference>
<keyword evidence="3" id="KW-1185">Reference proteome</keyword>
<dbReference type="AlphaFoldDB" id="A0A7C8M865"/>
<organism evidence="2 3">
    <name type="scientific">Massariosphaeria phaeospora</name>
    <dbReference type="NCBI Taxonomy" id="100035"/>
    <lineage>
        <taxon>Eukaryota</taxon>
        <taxon>Fungi</taxon>
        <taxon>Dikarya</taxon>
        <taxon>Ascomycota</taxon>
        <taxon>Pezizomycotina</taxon>
        <taxon>Dothideomycetes</taxon>
        <taxon>Pleosporomycetidae</taxon>
        <taxon>Pleosporales</taxon>
        <taxon>Pleosporales incertae sedis</taxon>
        <taxon>Massariosphaeria</taxon>
    </lineage>
</organism>
<dbReference type="Proteomes" id="UP000481861">
    <property type="component" value="Unassembled WGS sequence"/>
</dbReference>
<feature type="transmembrane region" description="Helical" evidence="1">
    <location>
        <begin position="135"/>
        <end position="153"/>
    </location>
</feature>
<comment type="caution">
    <text evidence="2">The sequence shown here is derived from an EMBL/GenBank/DDBJ whole genome shotgun (WGS) entry which is preliminary data.</text>
</comment>
<keyword evidence="1" id="KW-0812">Transmembrane</keyword>
<evidence type="ECO:0000256" key="1">
    <source>
        <dbReference type="SAM" id="Phobius"/>
    </source>
</evidence>
<feature type="transmembrane region" description="Helical" evidence="1">
    <location>
        <begin position="188"/>
        <end position="208"/>
    </location>
</feature>
<name>A0A7C8M865_9PLEO</name>
<proteinExistence type="predicted"/>
<keyword evidence="1" id="KW-0472">Membrane</keyword>